<feature type="domain" description="Cadherin" evidence="16">
    <location>
        <begin position="1435"/>
        <end position="1537"/>
    </location>
</feature>
<feature type="domain" description="Cadherin" evidence="16">
    <location>
        <begin position="109"/>
        <end position="212"/>
    </location>
</feature>
<feature type="domain" description="Cadherin" evidence="16">
    <location>
        <begin position="1333"/>
        <end position="1434"/>
    </location>
</feature>
<dbReference type="GO" id="GO:0007163">
    <property type="term" value="P:establishment or maintenance of cell polarity"/>
    <property type="evidence" value="ECO:0007669"/>
    <property type="project" value="UniProtKB-ARBA"/>
</dbReference>
<feature type="domain" description="Cadherin" evidence="16">
    <location>
        <begin position="1867"/>
        <end position="1975"/>
    </location>
</feature>
<feature type="domain" description="Cadherin" evidence="16">
    <location>
        <begin position="1538"/>
        <end position="1660"/>
    </location>
</feature>
<dbReference type="GO" id="GO:0048729">
    <property type="term" value="P:tissue morphogenesis"/>
    <property type="evidence" value="ECO:0007669"/>
    <property type="project" value="UniProtKB-ARBA"/>
</dbReference>
<feature type="domain" description="Cadherin" evidence="16">
    <location>
        <begin position="1229"/>
        <end position="1332"/>
    </location>
</feature>
<evidence type="ECO:0000256" key="9">
    <source>
        <dbReference type="ARBA" id="ARBA00022989"/>
    </source>
</evidence>
<keyword evidence="3" id="KW-0245">EGF-like domain</keyword>
<evidence type="ECO:0000256" key="10">
    <source>
        <dbReference type="ARBA" id="ARBA00023136"/>
    </source>
</evidence>
<evidence type="ECO:0000256" key="2">
    <source>
        <dbReference type="ARBA" id="ARBA00022475"/>
    </source>
</evidence>
<dbReference type="FunFam" id="2.60.40.60:FF:000033">
    <property type="entry name" value="FAT atypical cadherin 1"/>
    <property type="match status" value="1"/>
</dbReference>
<dbReference type="SUPFAM" id="SSF49313">
    <property type="entry name" value="Cadherin-like"/>
    <property type="match status" value="21"/>
</dbReference>
<feature type="compositionally biased region" description="Polar residues" evidence="14">
    <location>
        <begin position="2547"/>
        <end position="2593"/>
    </location>
</feature>
<feature type="domain" description="Cadherin" evidence="16">
    <location>
        <begin position="213"/>
        <end position="317"/>
    </location>
</feature>
<dbReference type="FunFam" id="2.60.40.60:FF:000015">
    <property type="entry name" value="FAT atypical cadherin 1"/>
    <property type="match status" value="4"/>
</dbReference>
<feature type="transmembrane region" description="Helical" evidence="15">
    <location>
        <begin position="2224"/>
        <end position="2246"/>
    </location>
</feature>
<feature type="domain" description="Cadherin" evidence="16">
    <location>
        <begin position="745"/>
        <end position="832"/>
    </location>
</feature>
<keyword evidence="11" id="KW-1015">Disulfide bond</keyword>
<dbReference type="GO" id="GO:0007156">
    <property type="term" value="P:homophilic cell adhesion via plasma membrane adhesion molecules"/>
    <property type="evidence" value="ECO:0007669"/>
    <property type="project" value="InterPro"/>
</dbReference>
<feature type="domain" description="Cadherin" evidence="16">
    <location>
        <begin position="1126"/>
        <end position="1228"/>
    </location>
</feature>
<feature type="compositionally biased region" description="Polar residues" evidence="14">
    <location>
        <begin position="2291"/>
        <end position="2305"/>
    </location>
</feature>
<dbReference type="FunFam" id="2.60.40.60:FF:000116">
    <property type="entry name" value="Dachsous cadherin-related 2"/>
    <property type="match status" value="1"/>
</dbReference>
<evidence type="ECO:0000256" key="6">
    <source>
        <dbReference type="ARBA" id="ARBA00022737"/>
    </source>
</evidence>
<dbReference type="Proteomes" id="UP000683360">
    <property type="component" value="Unassembled WGS sequence"/>
</dbReference>
<feature type="domain" description="Cadherin" evidence="16">
    <location>
        <begin position="1021"/>
        <end position="1125"/>
    </location>
</feature>
<dbReference type="GO" id="GO:0005886">
    <property type="term" value="C:plasma membrane"/>
    <property type="evidence" value="ECO:0007669"/>
    <property type="project" value="UniProtKB-SubCell"/>
</dbReference>
<keyword evidence="8" id="KW-0130">Cell adhesion</keyword>
<evidence type="ECO:0000259" key="16">
    <source>
        <dbReference type="PROSITE" id="PS50268"/>
    </source>
</evidence>
<feature type="domain" description="Cadherin" evidence="16">
    <location>
        <begin position="2087"/>
        <end position="2214"/>
    </location>
</feature>
<evidence type="ECO:0000256" key="4">
    <source>
        <dbReference type="ARBA" id="ARBA00022692"/>
    </source>
</evidence>
<dbReference type="CDD" id="cd11304">
    <property type="entry name" value="Cadherin_repeat"/>
    <property type="match status" value="21"/>
</dbReference>
<evidence type="ECO:0000256" key="14">
    <source>
        <dbReference type="SAM" id="MobiDB-lite"/>
    </source>
</evidence>
<evidence type="ECO:0000256" key="12">
    <source>
        <dbReference type="ARBA" id="ARBA00023180"/>
    </source>
</evidence>
<feature type="domain" description="Cadherin" evidence="16">
    <location>
        <begin position="6"/>
        <end position="108"/>
    </location>
</feature>
<dbReference type="PANTHER" id="PTHR24028">
    <property type="entry name" value="CADHERIN-87A"/>
    <property type="match status" value="1"/>
</dbReference>
<keyword evidence="7 13" id="KW-0106">Calcium</keyword>
<keyword evidence="10 15" id="KW-0472">Membrane</keyword>
<evidence type="ECO:0000256" key="5">
    <source>
        <dbReference type="ARBA" id="ARBA00022729"/>
    </source>
</evidence>
<sequence length="2617" mass="286790">MKIYSENISNQSLLESVKHAHNLSVSAYDPDCNGNSQVSYHLANMSHSSIDVFNIGPTSGRLCVAKTLDYETQKIYEFPVYATDSGGLDSSVIVSITIEDVNDNHPQFYPLNYSTNVNVNLRPGQDIITVQARDEDSGNFSAIQYSIAGGNDDNLFSVDRYSGKVTLINALPQTEKQYILQISALDGGGLSASQPATINISVTGANSHPPVFNQATYRFSVEEIVPIGTTVGSVSATVPSAGNSPDILYTIASGNIDNFFTINQQTGEIKTRVSRLQHHLYPSVLLEVKAEAGILPVYGSAQVNITISDVNDHAPQFISTSIEITVFEDQDLTTTIYMARATDDDSGLNGTVHYGLSVNPQNTFAINTISGEIRLRTALDYENKTEYVIIVNAFDQGIPSLSSNLTLKVKVSNVNDNPPIFTKLEYLQDVKETTAMDTGILEVTAMDADNDQVTYTLLHEDSGMFGIHGGSGQSGYIYLRSELDRETRDTYTFTVQARDNGKQIIRSATAKVKITVTDANDNNPIFSQSAYVFKIQENNGGSTVVGKVTATDRDIGNNSKLEYSIIDQVSDFSINPFLGEISTTKTLDRESLKDKDYQLKFSVQVVDHGNPPRSHISHVTVKVEDVNDNPPKILNQLPLEEFVDENKMKGTVVIKILADDPDNAENGTVMFMFDPASDQESLRNFEIHPTTGLITTAEVLDYESRMVYMLKIIARDNGNPQRENKTDITIRVRDDNDETPIFPMIATVKAFDKDSGENGRVSYYLVEGNVFGLFSVNISTGEIYCVREIDYEESSSHTIGIKAIDNGIYNPKSSVISVLIKVIDLNDNPPEFEFDPVVMKKRENLPVGQIVYQFTATDSDSGDNGTVYYSLKDQNPNLDLLELESMTGTLRVKKNIDYETVHQISMVVEAHDGCPTDGCREKTAVSVWLFIEDENDNSPIFNSYAPINIKENEAVGYRIIYVVATDLDSGINGHVMYSIAGGNDEGKFQINSQSGLLSIQSALDREEKSQYILNLMARDEGKTTYSGVVTENNGGGDFILVISATDQDTGDNSKLTYSLPKGVANDRFVLDPNTGHLTATGTLDREEQSSYVLTAFVQDHGNPSLYETTTIIINVQDQNDNSPVFEESQITIDIPENAGQQSLQKILAHDKDDGDNGKIFYTIDAGNTGNAFEIDSETGELTCNSLDREAVSRYNLTIGARDQGQTSRKATCLVIVHVLDVNDNAPSFAKDSYGHNIPEDIAVGSTVLLVSAMDIDQGDNAKVTYSLGNDTEGQFQINSVSGEIITSRLFDHERKSSYTFNVVAKDGGGNKFSSNVVVTITIDDINDNAPVFTQFPYTKNIASGSSSNSLVTTVTARDADSGDNGRVTYSLIQNTNYFRITADSGNIFINSNLPSDKKLYNLRVLATDSGSTRKSSTGVVLVTVGSPSTSGLRFKQQQYTTSLNEHSPQTSEVQTVEAEHYGGGLGGTITYSIVSGNEGQTFSINSQGVISVKNPQSLDYEKERRMEVVASATDGVLYAYTTVWVELIDKNDNSPQFAQNQYYASVQEHSSMGAYVTQVLATDLDDGRNANITYNIINGNVREAFTIEPIYSGIVKVKYGGDYEIQKKYELTIEAKDGGISPRKHYALELVVTDGPNKDPTVSTTLEINVTDENDNNPVFTQSSYHATLAELSAVGTVLSVDINATDADSGTNAQIVYSILNDDTASFSINPQSGQMKTTQEIVFNSANQIITVTVKAQDSGSPPRSSTVAVKVNITQVNQSPPVFESANYTSVVSESERTGYSVLQVGISGSGHIIDYSIVSGLDNKFRINQKTGIISVNGDLDREKKDKYTLQVSAVVRGSPPQTTSTNVNIFIGDVNDIVPEFSQADYGITLPEDYNTGQVFMSVSAKDTDAGSNAEISYSITSGNDDGIFEINPDNGNLNIGSPLDYETRTSHKLVICAKDCKQCTNSIRLSGYASVQINVTDINDNGPHFPQPFYFLTVKEKEPNMTLVSEVHANDKDAGHFGILTYQIDSDKNHDQFFHVDPKNGNIYTKRNFDYENLPFLQTGSHNYELTIIATDVGGRYTSAPVVIKIADVDEFSPEFFSDKFVFSVPGNAKPNTVIGQVNATDKDGGDAGRIFYTLSENNDNLDYFGINMTTGLVYVKLGFNDNPQNRRKRSVGLDLRQKRSLDSDLVTLVVKASSAVEDAKKTTAVLEIQIDQSCSGCTLLPQTQPEEGVSTTVIIIIVLVIIVIISLIIVVLVVVRYRSRKVPPVAQVYEGDFNDAFDFPASSPKAREAYNYKEHMITTPDVSEQSHHSASSGRGSVEADEDDEVMRINSQSVLNSSSGYRSKNMPDSGLPDDDNLSEPSVQNSKDYLAKLGIDTTVTNKKSKPMEHYCDEGGGDNESINISEIDYSKFGPINDISYSESGKDMGFHEIEPQHEGTVSNVINSEEEYSGSYNWDYLLNWGPQYQPLAHVFVEIARLKDDSIQPKKQPVQTVPQRTINSSLNPQVKMVPPPIITNAPPTSVPQPIRSSHGSSKSKRTNNNMTTSFQNMPRSPIAHESSFTSPALTPSFTPSLSPLATRSPEPSYNGQNMQNMVHSHQNTNRGMQNRGRHHGSGQVILSHDPEEELRI</sequence>
<dbReference type="Gene3D" id="2.60.40.60">
    <property type="entry name" value="Cadherins"/>
    <property type="match status" value="21"/>
</dbReference>
<feature type="domain" description="Cadherin" evidence="16">
    <location>
        <begin position="527"/>
        <end position="633"/>
    </location>
</feature>
<dbReference type="InterPro" id="IPR020894">
    <property type="entry name" value="Cadherin_CS"/>
</dbReference>
<name>A0A8S3RMD3_MYTED</name>
<dbReference type="InterPro" id="IPR015919">
    <property type="entry name" value="Cadherin-like_sf"/>
</dbReference>
<dbReference type="InterPro" id="IPR002126">
    <property type="entry name" value="Cadherin-like_dom"/>
</dbReference>
<feature type="domain" description="Cadherin" evidence="16">
    <location>
        <begin position="422"/>
        <end position="526"/>
    </location>
</feature>
<evidence type="ECO:0000256" key="13">
    <source>
        <dbReference type="PROSITE-ProRule" id="PRU00043"/>
    </source>
</evidence>
<dbReference type="PANTHER" id="PTHR24028:SF328">
    <property type="entry name" value="CADHERIN-3"/>
    <property type="match status" value="1"/>
</dbReference>
<evidence type="ECO:0000256" key="7">
    <source>
        <dbReference type="ARBA" id="ARBA00022837"/>
    </source>
</evidence>
<comment type="subcellular location">
    <subcellularLocation>
        <location evidence="1">Cell membrane</location>
        <topology evidence="1">Single-pass membrane protein</topology>
    </subcellularLocation>
</comment>
<accession>A0A8S3RMD3</accession>
<keyword evidence="2" id="KW-1003">Cell membrane</keyword>
<evidence type="ECO:0000256" key="11">
    <source>
        <dbReference type="ARBA" id="ARBA00023157"/>
    </source>
</evidence>
<evidence type="ECO:0000256" key="1">
    <source>
        <dbReference type="ARBA" id="ARBA00004162"/>
    </source>
</evidence>
<dbReference type="OrthoDB" id="6252479at2759"/>
<organism evidence="17 18">
    <name type="scientific">Mytilus edulis</name>
    <name type="common">Blue mussel</name>
    <dbReference type="NCBI Taxonomy" id="6550"/>
    <lineage>
        <taxon>Eukaryota</taxon>
        <taxon>Metazoa</taxon>
        <taxon>Spiralia</taxon>
        <taxon>Lophotrochozoa</taxon>
        <taxon>Mollusca</taxon>
        <taxon>Bivalvia</taxon>
        <taxon>Autobranchia</taxon>
        <taxon>Pteriomorphia</taxon>
        <taxon>Mytilida</taxon>
        <taxon>Mytiloidea</taxon>
        <taxon>Mytilidae</taxon>
        <taxon>Mytilinae</taxon>
        <taxon>Mytilus</taxon>
    </lineage>
</organism>
<feature type="domain" description="Cadherin" evidence="16">
    <location>
        <begin position="1767"/>
        <end position="1866"/>
    </location>
</feature>
<dbReference type="InterPro" id="IPR050174">
    <property type="entry name" value="Protocadherin/Cadherin-CA"/>
</dbReference>
<evidence type="ECO:0000256" key="15">
    <source>
        <dbReference type="SAM" id="Phobius"/>
    </source>
</evidence>
<proteinExistence type="predicted"/>
<keyword evidence="4 15" id="KW-0812">Transmembrane</keyword>
<dbReference type="FunFam" id="2.60.40.60:FF:000013">
    <property type="entry name" value="Cadherin EGF LAG seven-pass G-type receptor"/>
    <property type="match status" value="1"/>
</dbReference>
<evidence type="ECO:0000313" key="17">
    <source>
        <dbReference type="EMBL" id="CAG2209798.1"/>
    </source>
</evidence>
<dbReference type="EMBL" id="CAJPWZ010001214">
    <property type="protein sequence ID" value="CAG2209798.1"/>
    <property type="molecule type" value="Genomic_DNA"/>
</dbReference>
<dbReference type="GO" id="GO:0009887">
    <property type="term" value="P:animal organ morphogenesis"/>
    <property type="evidence" value="ECO:0007669"/>
    <property type="project" value="UniProtKB-ARBA"/>
</dbReference>
<dbReference type="FunFam" id="2.60.40.60:FF:000058">
    <property type="entry name" value="FAT atypical cadherin 3"/>
    <property type="match status" value="2"/>
</dbReference>
<keyword evidence="12" id="KW-0325">Glycoprotein</keyword>
<keyword evidence="6" id="KW-0677">Repeat</keyword>
<feature type="domain" description="Cadherin" evidence="16">
    <location>
        <begin position="843"/>
        <end position="941"/>
    </location>
</feature>
<keyword evidence="5" id="KW-0732">Signal</keyword>
<dbReference type="GO" id="GO:0048731">
    <property type="term" value="P:system development"/>
    <property type="evidence" value="ECO:0007669"/>
    <property type="project" value="UniProtKB-ARBA"/>
</dbReference>
<feature type="domain" description="Cadherin" evidence="16">
    <location>
        <begin position="318"/>
        <end position="421"/>
    </location>
</feature>
<feature type="region of interest" description="Disordered" evidence="14">
    <location>
        <begin position="2500"/>
        <end position="2617"/>
    </location>
</feature>
<feature type="compositionally biased region" description="Polar residues" evidence="14">
    <location>
        <begin position="2515"/>
        <end position="2539"/>
    </location>
</feature>
<feature type="domain" description="Cadherin" evidence="16">
    <location>
        <begin position="941"/>
        <end position="1021"/>
    </location>
</feature>
<evidence type="ECO:0000256" key="8">
    <source>
        <dbReference type="ARBA" id="ARBA00022889"/>
    </source>
</evidence>
<dbReference type="SMART" id="SM00112">
    <property type="entry name" value="CA"/>
    <property type="match status" value="21"/>
</dbReference>
<dbReference type="PROSITE" id="PS50268">
    <property type="entry name" value="CADHERIN_2"/>
    <property type="match status" value="21"/>
</dbReference>
<feature type="domain" description="Cadherin" evidence="16">
    <location>
        <begin position="635"/>
        <end position="742"/>
    </location>
</feature>
<reference evidence="17" key="1">
    <citation type="submission" date="2021-03" db="EMBL/GenBank/DDBJ databases">
        <authorList>
            <person name="Bekaert M."/>
        </authorList>
    </citation>
    <scope>NUCLEOTIDE SEQUENCE</scope>
</reference>
<evidence type="ECO:0000256" key="3">
    <source>
        <dbReference type="ARBA" id="ARBA00022536"/>
    </source>
</evidence>
<feature type="domain" description="Cadherin" evidence="16">
    <location>
        <begin position="1976"/>
        <end position="2086"/>
    </location>
</feature>
<dbReference type="FunFam" id="2.60.40.60:FF:000020">
    <property type="entry name" value="Dachsous cadherin-related 1b"/>
    <property type="match status" value="7"/>
</dbReference>
<comment type="caution">
    <text evidence="17">The sequence shown here is derived from an EMBL/GenBank/DDBJ whole genome shotgun (WGS) entry which is preliminary data.</text>
</comment>
<dbReference type="FunFam" id="2.60.40.60:FF:000081">
    <property type="entry name" value="protocadherin Fat 4"/>
    <property type="match status" value="1"/>
</dbReference>
<dbReference type="FunFam" id="2.60.40.60:FF:000092">
    <property type="entry name" value="Protocadherin 8"/>
    <property type="match status" value="2"/>
</dbReference>
<evidence type="ECO:0000313" key="18">
    <source>
        <dbReference type="Proteomes" id="UP000683360"/>
    </source>
</evidence>
<feature type="compositionally biased region" description="Polar residues" evidence="14">
    <location>
        <begin position="2319"/>
        <end position="2332"/>
    </location>
</feature>
<gene>
    <name evidence="17" type="ORF">MEDL_23900</name>
</gene>
<feature type="domain" description="Cadherin" evidence="16">
    <location>
        <begin position="1661"/>
        <end position="1766"/>
    </location>
</feature>
<dbReference type="PRINTS" id="PR00205">
    <property type="entry name" value="CADHERIN"/>
</dbReference>
<keyword evidence="18" id="KW-1185">Reference proteome</keyword>
<keyword evidence="9 15" id="KW-1133">Transmembrane helix</keyword>
<dbReference type="GO" id="GO:0005509">
    <property type="term" value="F:calcium ion binding"/>
    <property type="evidence" value="ECO:0007669"/>
    <property type="project" value="UniProtKB-UniRule"/>
</dbReference>
<dbReference type="PROSITE" id="PS00232">
    <property type="entry name" value="CADHERIN_1"/>
    <property type="match status" value="12"/>
</dbReference>
<protein>
    <submittedName>
        <fullName evidence="17">DCHS1_2</fullName>
    </submittedName>
</protein>
<dbReference type="FunFam" id="2.60.40.60:FF:000039">
    <property type="entry name" value="FAT atypical cadherin 3"/>
    <property type="match status" value="1"/>
</dbReference>
<feature type="region of interest" description="Disordered" evidence="14">
    <location>
        <begin position="2289"/>
        <end position="2352"/>
    </location>
</feature>
<dbReference type="Pfam" id="PF00028">
    <property type="entry name" value="Cadherin"/>
    <property type="match status" value="20"/>
</dbReference>